<evidence type="ECO:0000313" key="1">
    <source>
        <dbReference type="EMBL" id="TKG61518.1"/>
    </source>
</evidence>
<protein>
    <submittedName>
        <fullName evidence="1">DUF4913 domain-containing protein</fullName>
    </submittedName>
</protein>
<dbReference type="InterPro" id="IPR032584">
    <property type="entry name" value="DUF4913"/>
</dbReference>
<evidence type="ECO:0000313" key="2">
    <source>
        <dbReference type="Proteomes" id="UP000309992"/>
    </source>
</evidence>
<sequence length="127" mass="14799">MSEDTPATRFATLTDWVTQWFLPTWQHRLGPAQVWCTQWWQHAEAISRLEAMWRSWEASRLDGAMGLALWWRDIADYQMQQLLDSHGPFAACRNSHTDDDTLFLRADPPPAGWFDAYTEPATTTAWQ</sequence>
<dbReference type="Proteomes" id="UP000309992">
    <property type="component" value="Unassembled WGS sequence"/>
</dbReference>
<dbReference type="EMBL" id="SWMS01000030">
    <property type="protein sequence ID" value="TKG61518.1"/>
    <property type="molecule type" value="Genomic_DNA"/>
</dbReference>
<dbReference type="Pfam" id="PF16259">
    <property type="entry name" value="DUF4913"/>
    <property type="match status" value="1"/>
</dbReference>
<comment type="caution">
    <text evidence="1">The sequence shown here is derived from an EMBL/GenBank/DDBJ whole genome shotgun (WGS) entry which is preliminary data.</text>
</comment>
<proteinExistence type="predicted"/>
<organism evidence="1 2">
    <name type="scientific">Prauserella endophytica</name>
    <dbReference type="NCBI Taxonomy" id="1592324"/>
    <lineage>
        <taxon>Bacteria</taxon>
        <taxon>Bacillati</taxon>
        <taxon>Actinomycetota</taxon>
        <taxon>Actinomycetes</taxon>
        <taxon>Pseudonocardiales</taxon>
        <taxon>Pseudonocardiaceae</taxon>
        <taxon>Prauserella</taxon>
        <taxon>Prauserella coralliicola group</taxon>
    </lineage>
</organism>
<dbReference type="RefSeq" id="WP_137096994.1">
    <property type="nucleotide sequence ID" value="NZ_SWMS01000030.1"/>
</dbReference>
<accession>A0ABY2RUW5</accession>
<reference evidence="1 2" key="1">
    <citation type="journal article" date="2015" name="Antonie Van Leeuwenhoek">
        <title>Prauserella endophytica sp. nov., an endophytic actinobacterium isolated from Tamarix taklamakanensis.</title>
        <authorList>
            <person name="Liu J.M."/>
            <person name="Habden X."/>
            <person name="Guo L."/>
            <person name="Tuo L."/>
            <person name="Jiang Z.K."/>
            <person name="Liu S.W."/>
            <person name="Liu X.F."/>
            <person name="Chen L."/>
            <person name="Li R.F."/>
            <person name="Zhang Y.Q."/>
            <person name="Sun C.H."/>
        </authorList>
    </citation>
    <scope>NUCLEOTIDE SEQUENCE [LARGE SCALE GENOMIC DNA]</scope>
    <source>
        <strain evidence="1 2">CGMCC 4.7182</strain>
    </source>
</reference>
<gene>
    <name evidence="1" type="ORF">FCN18_33300</name>
</gene>
<keyword evidence="2" id="KW-1185">Reference proteome</keyword>
<name>A0ABY2RUW5_9PSEU</name>